<feature type="region of interest" description="Disordered" evidence="10">
    <location>
        <begin position="25"/>
        <end position="50"/>
    </location>
</feature>
<keyword evidence="4" id="KW-0479">Metal-binding</keyword>
<reference evidence="12" key="1">
    <citation type="submission" date="2020-04" db="EMBL/GenBank/DDBJ databases">
        <authorList>
            <person name="Alioto T."/>
            <person name="Alioto T."/>
            <person name="Gomez Garrido J."/>
        </authorList>
    </citation>
    <scope>NUCLEOTIDE SEQUENCE</scope>
    <source>
        <strain evidence="12">A484AB</strain>
    </source>
</reference>
<dbReference type="PANTHER" id="PTHR46065:SF3">
    <property type="entry name" value="FI20425P1"/>
    <property type="match status" value="1"/>
</dbReference>
<comment type="subcellular location">
    <subcellularLocation>
        <location evidence="1">Membrane</location>
        <topology evidence="1">Multi-pass membrane protein</topology>
    </subcellularLocation>
</comment>
<dbReference type="Pfam" id="PF12906">
    <property type="entry name" value="RINGv"/>
    <property type="match status" value="1"/>
</dbReference>
<evidence type="ECO:0000313" key="13">
    <source>
        <dbReference type="Proteomes" id="UP001152795"/>
    </source>
</evidence>
<organism evidence="12 13">
    <name type="scientific">Paramuricea clavata</name>
    <name type="common">Red gorgonian</name>
    <name type="synonym">Violescent sea-whip</name>
    <dbReference type="NCBI Taxonomy" id="317549"/>
    <lineage>
        <taxon>Eukaryota</taxon>
        <taxon>Metazoa</taxon>
        <taxon>Cnidaria</taxon>
        <taxon>Anthozoa</taxon>
        <taxon>Octocorallia</taxon>
        <taxon>Malacalcyonacea</taxon>
        <taxon>Plexauridae</taxon>
        <taxon>Paramuricea</taxon>
    </lineage>
</organism>
<dbReference type="GO" id="GO:0016874">
    <property type="term" value="F:ligase activity"/>
    <property type="evidence" value="ECO:0007669"/>
    <property type="project" value="UniProtKB-KW"/>
</dbReference>
<comment type="caution">
    <text evidence="12">The sequence shown here is derived from an EMBL/GenBank/DDBJ whole genome shotgun (WGS) entry which is preliminary data.</text>
</comment>
<dbReference type="SMART" id="SM00744">
    <property type="entry name" value="RINGv"/>
    <property type="match status" value="1"/>
</dbReference>
<keyword evidence="7" id="KW-0862">Zinc</keyword>
<evidence type="ECO:0000256" key="10">
    <source>
        <dbReference type="SAM" id="MobiDB-lite"/>
    </source>
</evidence>
<dbReference type="GO" id="GO:0004842">
    <property type="term" value="F:ubiquitin-protein transferase activity"/>
    <property type="evidence" value="ECO:0007669"/>
    <property type="project" value="TreeGrafter"/>
</dbReference>
<dbReference type="SUPFAM" id="SSF57850">
    <property type="entry name" value="RING/U-box"/>
    <property type="match status" value="1"/>
</dbReference>
<keyword evidence="5" id="KW-0863">Zinc-finger</keyword>
<dbReference type="GO" id="GO:0016567">
    <property type="term" value="P:protein ubiquitination"/>
    <property type="evidence" value="ECO:0007669"/>
    <property type="project" value="TreeGrafter"/>
</dbReference>
<name>A0A7D9HNS8_PARCT</name>
<dbReference type="InterPro" id="IPR013083">
    <property type="entry name" value="Znf_RING/FYVE/PHD"/>
</dbReference>
<keyword evidence="8 11" id="KW-1133">Transmembrane helix</keyword>
<evidence type="ECO:0000256" key="1">
    <source>
        <dbReference type="ARBA" id="ARBA00004141"/>
    </source>
</evidence>
<feature type="transmembrane region" description="Helical" evidence="11">
    <location>
        <begin position="348"/>
        <end position="366"/>
    </location>
</feature>
<evidence type="ECO:0000256" key="4">
    <source>
        <dbReference type="ARBA" id="ARBA00022723"/>
    </source>
</evidence>
<dbReference type="AlphaFoldDB" id="A0A7D9HNS8"/>
<dbReference type="Gene3D" id="3.30.40.10">
    <property type="entry name" value="Zinc/RING finger domain, C3HC4 (zinc finger)"/>
    <property type="match status" value="1"/>
</dbReference>
<protein>
    <submittedName>
        <fullName evidence="12">E3 ubiquitin- ligase MARCH1-like isoform X1</fullName>
    </submittedName>
</protein>
<dbReference type="InterPro" id="IPR011016">
    <property type="entry name" value="Znf_RING-CH"/>
</dbReference>
<dbReference type="PROSITE" id="PS51292">
    <property type="entry name" value="ZF_RING_CH"/>
    <property type="match status" value="1"/>
</dbReference>
<gene>
    <name evidence="12" type="ORF">PACLA_8A021334</name>
</gene>
<keyword evidence="9 11" id="KW-0472">Membrane</keyword>
<keyword evidence="6" id="KW-0833">Ubl conjugation pathway</keyword>
<evidence type="ECO:0000256" key="7">
    <source>
        <dbReference type="ARBA" id="ARBA00022833"/>
    </source>
</evidence>
<accession>A0A7D9HNS8</accession>
<proteinExistence type="predicted"/>
<keyword evidence="12" id="KW-0436">Ligase</keyword>
<dbReference type="EMBL" id="CACRXK020001093">
    <property type="protein sequence ID" value="CAB3986923.1"/>
    <property type="molecule type" value="Genomic_DNA"/>
</dbReference>
<evidence type="ECO:0000256" key="5">
    <source>
        <dbReference type="ARBA" id="ARBA00022771"/>
    </source>
</evidence>
<keyword evidence="13" id="KW-1185">Reference proteome</keyword>
<dbReference type="Proteomes" id="UP001152795">
    <property type="component" value="Unassembled WGS sequence"/>
</dbReference>
<keyword evidence="3 11" id="KW-0812">Transmembrane</keyword>
<feature type="region of interest" description="Disordered" evidence="10">
    <location>
        <begin position="1"/>
        <end position="20"/>
    </location>
</feature>
<evidence type="ECO:0000256" key="3">
    <source>
        <dbReference type="ARBA" id="ARBA00022692"/>
    </source>
</evidence>
<feature type="transmembrane region" description="Helical" evidence="11">
    <location>
        <begin position="378"/>
        <end position="400"/>
    </location>
</feature>
<evidence type="ECO:0000256" key="6">
    <source>
        <dbReference type="ARBA" id="ARBA00022786"/>
    </source>
</evidence>
<evidence type="ECO:0000256" key="11">
    <source>
        <dbReference type="SAM" id="Phobius"/>
    </source>
</evidence>
<dbReference type="GO" id="GO:0016020">
    <property type="term" value="C:membrane"/>
    <property type="evidence" value="ECO:0007669"/>
    <property type="project" value="UniProtKB-SubCell"/>
</dbReference>
<evidence type="ECO:0000256" key="8">
    <source>
        <dbReference type="ARBA" id="ARBA00022989"/>
    </source>
</evidence>
<keyword evidence="2" id="KW-0808">Transferase</keyword>
<evidence type="ECO:0000313" key="12">
    <source>
        <dbReference type="EMBL" id="CAB3986923.1"/>
    </source>
</evidence>
<dbReference type="GO" id="GO:0008270">
    <property type="term" value="F:zinc ion binding"/>
    <property type="evidence" value="ECO:0007669"/>
    <property type="project" value="UniProtKB-KW"/>
</dbReference>
<evidence type="ECO:0000256" key="2">
    <source>
        <dbReference type="ARBA" id="ARBA00022679"/>
    </source>
</evidence>
<evidence type="ECO:0000256" key="9">
    <source>
        <dbReference type="ARBA" id="ARBA00023136"/>
    </source>
</evidence>
<sequence>MEKYEECQNAINNESMENVHDINRAGESHSSKKKNMAMDSSAKDCNSLKTFHDSPRREKVLNNEFRQREHSCPHYLGVTETTSQDSLERVSKIEPYSVIKSHESWKNVPKIEPLAAVVNICPNELFTAPHSDTDILKEIHSCEKPVGKKTNFAQRQRRGSKAMAVVENTGPVDSSCIYLEKRDLLVGNIEERYDETGVYSKVVPQTLVCITSGDEREHLVTSNSILQTGNSSLQTVQSNLQTSHSSLQSGDNCSLSGACKHGLPSNKKPSSDDGLSCRICHSVTDLETLVSPCLCTGSMKYVHQSCLLNWLKSSVKTNCELCLHEVPVKKLVKPLREWRFLDEKPVPIIWLLSFLILFTLNILSVIKDASRGCTSTTCIVFYVLGCTGAILGVIFLWFWAKKSAVYFKKLLILNQVWLLDEKYCKTDNKARTSANCNI</sequence>
<dbReference type="OrthoDB" id="264354at2759"/>
<dbReference type="PANTHER" id="PTHR46065">
    <property type="entry name" value="E3 UBIQUITIN-PROTEIN LIGASE MARCH 2/3 FAMILY MEMBER"/>
    <property type="match status" value="1"/>
</dbReference>